<proteinExistence type="predicted"/>
<accession>A0A834IH56</accession>
<dbReference type="EMBL" id="JAACXV010000278">
    <property type="protein sequence ID" value="KAF7280685.1"/>
    <property type="molecule type" value="Genomic_DNA"/>
</dbReference>
<feature type="compositionally biased region" description="Basic and acidic residues" evidence="1">
    <location>
        <begin position="127"/>
        <end position="136"/>
    </location>
</feature>
<feature type="region of interest" description="Disordered" evidence="1">
    <location>
        <begin position="60"/>
        <end position="160"/>
    </location>
</feature>
<protein>
    <submittedName>
        <fullName evidence="2">Uncharacterized protein</fullName>
    </submittedName>
</protein>
<organism evidence="2 3">
    <name type="scientific">Rhynchophorus ferrugineus</name>
    <name type="common">Red palm weevil</name>
    <name type="synonym">Curculio ferrugineus</name>
    <dbReference type="NCBI Taxonomy" id="354439"/>
    <lineage>
        <taxon>Eukaryota</taxon>
        <taxon>Metazoa</taxon>
        <taxon>Ecdysozoa</taxon>
        <taxon>Arthropoda</taxon>
        <taxon>Hexapoda</taxon>
        <taxon>Insecta</taxon>
        <taxon>Pterygota</taxon>
        <taxon>Neoptera</taxon>
        <taxon>Endopterygota</taxon>
        <taxon>Coleoptera</taxon>
        <taxon>Polyphaga</taxon>
        <taxon>Cucujiformia</taxon>
        <taxon>Curculionidae</taxon>
        <taxon>Dryophthorinae</taxon>
        <taxon>Rhynchophorus</taxon>
    </lineage>
</organism>
<feature type="compositionally biased region" description="Polar residues" evidence="1">
    <location>
        <begin position="114"/>
        <end position="124"/>
    </location>
</feature>
<dbReference type="AlphaFoldDB" id="A0A834IH56"/>
<name>A0A834IH56_RHYFE</name>
<reference evidence="2" key="1">
    <citation type="submission" date="2020-08" db="EMBL/GenBank/DDBJ databases">
        <title>Genome sequencing and assembly of the red palm weevil Rhynchophorus ferrugineus.</title>
        <authorList>
            <person name="Dias G.B."/>
            <person name="Bergman C.M."/>
            <person name="Manee M."/>
        </authorList>
    </citation>
    <scope>NUCLEOTIDE SEQUENCE</scope>
    <source>
        <strain evidence="2">AA-2017</strain>
        <tissue evidence="2">Whole larva</tissue>
    </source>
</reference>
<gene>
    <name evidence="2" type="ORF">GWI33_005650</name>
</gene>
<evidence type="ECO:0000313" key="2">
    <source>
        <dbReference type="EMBL" id="KAF7280685.1"/>
    </source>
</evidence>
<evidence type="ECO:0000256" key="1">
    <source>
        <dbReference type="SAM" id="MobiDB-lite"/>
    </source>
</evidence>
<evidence type="ECO:0000313" key="3">
    <source>
        <dbReference type="Proteomes" id="UP000625711"/>
    </source>
</evidence>
<dbReference type="Proteomes" id="UP000625711">
    <property type="component" value="Unassembled WGS sequence"/>
</dbReference>
<comment type="caution">
    <text evidence="2">The sequence shown here is derived from an EMBL/GenBank/DDBJ whole genome shotgun (WGS) entry which is preliminary data.</text>
</comment>
<keyword evidence="3" id="KW-1185">Reference proteome</keyword>
<sequence>MSSSLRCRYIETPVASSAGPGRFLVQLAAADGTRWTRAVSAGPPRCPAPAASRHLLTFTRISQTAPFSPDKSVGRTRNKDAGRRKRDGARNPRCTEIKWQPSINPAKMIRSRSLEGNDSEATSSRPRRPETPDRLSFEGGGAASWSLKAKGGGKQSLRKL</sequence>